<evidence type="ECO:0000313" key="2">
    <source>
        <dbReference type="EMBL" id="ASJ25489.1"/>
    </source>
</evidence>
<feature type="compositionally biased region" description="Low complexity" evidence="1">
    <location>
        <begin position="27"/>
        <end position="36"/>
    </location>
</feature>
<reference evidence="3" key="1">
    <citation type="submission" date="2017-06" db="EMBL/GenBank/DDBJ databases">
        <title>Whole genome sequence of Laribacter hongkongensis LHGZ1.</title>
        <authorList>
            <person name="Chen D."/>
            <person name="Wu H."/>
            <person name="Chen J."/>
        </authorList>
    </citation>
    <scope>NUCLEOTIDE SEQUENCE [LARGE SCALE GENOMIC DNA]</scope>
    <source>
        <strain evidence="3">LHGZ1</strain>
    </source>
</reference>
<evidence type="ECO:0000256" key="1">
    <source>
        <dbReference type="SAM" id="MobiDB-lite"/>
    </source>
</evidence>
<dbReference type="Proteomes" id="UP000197424">
    <property type="component" value="Chromosome"/>
</dbReference>
<gene>
    <name evidence="2" type="ORF">LHGZ1_2658</name>
</gene>
<feature type="region of interest" description="Disordered" evidence="1">
    <location>
        <begin position="1"/>
        <end position="43"/>
    </location>
</feature>
<evidence type="ECO:0000313" key="3">
    <source>
        <dbReference type="Proteomes" id="UP000197424"/>
    </source>
</evidence>
<sequence>MRASRVLFSSAKGRNTASTKPEAGIYRQTPRQTTTPAPHQEDEVTWHEARYPMIRTALQTCPDLLTATRGMFLIPMIHSLGNPNGSPVHAPPLFPIAQQEKPVF</sequence>
<accession>A0A248LLW1</accession>
<dbReference type="AlphaFoldDB" id="A0A248LLW1"/>
<proteinExistence type="predicted"/>
<dbReference type="EMBL" id="CP022115">
    <property type="protein sequence ID" value="ASJ25489.1"/>
    <property type="molecule type" value="Genomic_DNA"/>
</dbReference>
<organism evidence="2 3">
    <name type="scientific">Laribacter hongkongensis</name>
    <dbReference type="NCBI Taxonomy" id="168471"/>
    <lineage>
        <taxon>Bacteria</taxon>
        <taxon>Pseudomonadati</taxon>
        <taxon>Pseudomonadota</taxon>
        <taxon>Betaproteobacteria</taxon>
        <taxon>Neisseriales</taxon>
        <taxon>Aquaspirillaceae</taxon>
        <taxon>Laribacter</taxon>
    </lineage>
</organism>
<name>A0A248LLW1_9NEIS</name>
<protein>
    <submittedName>
        <fullName evidence="2">Uncharacterized protein</fullName>
    </submittedName>
</protein>